<feature type="transmembrane region" description="Helical" evidence="6">
    <location>
        <begin position="163"/>
        <end position="180"/>
    </location>
</feature>
<reference evidence="7 8" key="1">
    <citation type="submission" date="2024-02" db="EMBL/GenBank/DDBJ databases">
        <authorList>
            <person name="Chen Y."/>
            <person name="Shah S."/>
            <person name="Dougan E. K."/>
            <person name="Thang M."/>
            <person name="Chan C."/>
        </authorList>
    </citation>
    <scope>NUCLEOTIDE SEQUENCE [LARGE SCALE GENOMIC DNA]</scope>
</reference>
<evidence type="ECO:0000256" key="5">
    <source>
        <dbReference type="ARBA" id="ARBA00023136"/>
    </source>
</evidence>
<organism evidence="7 8">
    <name type="scientific">Durusdinium trenchii</name>
    <dbReference type="NCBI Taxonomy" id="1381693"/>
    <lineage>
        <taxon>Eukaryota</taxon>
        <taxon>Sar</taxon>
        <taxon>Alveolata</taxon>
        <taxon>Dinophyceae</taxon>
        <taxon>Suessiales</taxon>
        <taxon>Symbiodiniaceae</taxon>
        <taxon>Durusdinium</taxon>
    </lineage>
</organism>
<dbReference type="Pfam" id="PF08449">
    <property type="entry name" value="UAA"/>
    <property type="match status" value="1"/>
</dbReference>
<evidence type="ECO:0000256" key="1">
    <source>
        <dbReference type="ARBA" id="ARBA00004141"/>
    </source>
</evidence>
<evidence type="ECO:0000256" key="4">
    <source>
        <dbReference type="ARBA" id="ARBA00022989"/>
    </source>
</evidence>
<name>A0ABP0LAT8_9DINO</name>
<evidence type="ECO:0000256" key="2">
    <source>
        <dbReference type="ARBA" id="ARBA00022448"/>
    </source>
</evidence>
<sequence>MENAQTQTHPAWCGIYGVGIIFFLVLYGIFQEGIMTVPYDGVLFKYSVFLVLCNRLAAVIFGLAMAVAKGEKLTNQAPLWKYLIVSLSNVYASTCQYEALKYVSFAVQMLGKSFKMMPVMIWGMIISGKSYGLRDWGVALAVTLGCTEFLMTGPTNSKVDSGNSMWGFVLLGGFLALDGLTSTFQEKLFKEHQTTKYNQMVYINSLSATVSTMTLLVTGDLMPAIGFGLAHPKFLLDSTLLSGSAVASQWCIYSQVKEFGALVFAATMNVRQVVSILVSYVKYHNPVTGLQIVGLVIIFAALSWKSLSGLLKAQDPEKKPLMDAEKPTAMDKKAQDAADCAACVTALLGKVHGLVVAKVARTAPSLAPGLAAGRTMPGTLRALHTALLFEGQPSGGTTTPVQAMMQNPESKMEGQVHWPDQEGCYAGCAADSMAGGKTYGSLTPPHFFKEPDEEAEVPDAPGAPLPSGALAPRRQKVCDMLGRITGAYQGKFCQGPDACVTALPRDFGQVTGATFCPKGDCGEKAGRPWCVSPQFLKLYDGPIEINCKASGRGTTEQGNPSGCWWFLRNEPGKELNRLPGVIVWKNAPDTRLLKRSGVGLKMSEARLWATTGQLVNPSDFAAEGTDVTSSEARRMTGVPFGTCPTLGTPFRPVQHGLYLDTCLGRWRMRMLKSPWCPPPLARVDSRQEVPVPLRVPVQFRRRRWEHRHARRFHIPSRELATNQVATSPSPTRIERKEAPAVWVTRRKTPCHYWQVFWAHRA</sequence>
<feature type="transmembrane region" description="Helical" evidence="6">
    <location>
        <begin position="201"/>
        <end position="222"/>
    </location>
</feature>
<keyword evidence="8" id="KW-1185">Reference proteome</keyword>
<dbReference type="PANTHER" id="PTHR10778:SF13">
    <property type="entry name" value="ADENOSINE 3'-PHOSPHO 5'-PHOSPHOSULFATE TRANSPORTER 1"/>
    <property type="match status" value="1"/>
</dbReference>
<comment type="caution">
    <text evidence="7">The sequence shown here is derived from an EMBL/GenBank/DDBJ whole genome shotgun (WGS) entry which is preliminary data.</text>
</comment>
<feature type="transmembrane region" description="Helical" evidence="6">
    <location>
        <begin position="12"/>
        <end position="30"/>
    </location>
</feature>
<keyword evidence="3 6" id="KW-0812">Transmembrane</keyword>
<gene>
    <name evidence="7" type="ORF">CCMP2556_LOCUS20222</name>
</gene>
<accession>A0ABP0LAT8</accession>
<evidence type="ECO:0000256" key="3">
    <source>
        <dbReference type="ARBA" id="ARBA00022692"/>
    </source>
</evidence>
<feature type="transmembrane region" description="Helical" evidence="6">
    <location>
        <begin position="133"/>
        <end position="151"/>
    </location>
</feature>
<dbReference type="Proteomes" id="UP001642484">
    <property type="component" value="Unassembled WGS sequence"/>
</dbReference>
<evidence type="ECO:0000313" key="8">
    <source>
        <dbReference type="Proteomes" id="UP001642484"/>
    </source>
</evidence>
<protein>
    <submittedName>
        <fullName evidence="7">Uncharacterized protein</fullName>
    </submittedName>
</protein>
<dbReference type="EMBL" id="CAXAMN010011780">
    <property type="protein sequence ID" value="CAK9036268.1"/>
    <property type="molecule type" value="Genomic_DNA"/>
</dbReference>
<evidence type="ECO:0000313" key="7">
    <source>
        <dbReference type="EMBL" id="CAK9036268.1"/>
    </source>
</evidence>
<keyword evidence="5 6" id="KW-0472">Membrane</keyword>
<keyword evidence="2" id="KW-0813">Transport</keyword>
<keyword evidence="4 6" id="KW-1133">Transmembrane helix</keyword>
<dbReference type="InterPro" id="IPR013657">
    <property type="entry name" value="SCL35B1-4/HUT1"/>
</dbReference>
<feature type="transmembrane region" description="Helical" evidence="6">
    <location>
        <begin position="42"/>
        <end position="67"/>
    </location>
</feature>
<comment type="subcellular location">
    <subcellularLocation>
        <location evidence="1">Membrane</location>
        <topology evidence="1">Multi-pass membrane protein</topology>
    </subcellularLocation>
</comment>
<proteinExistence type="predicted"/>
<dbReference type="PANTHER" id="PTHR10778">
    <property type="entry name" value="SOLUTE CARRIER FAMILY 35 MEMBER B"/>
    <property type="match status" value="1"/>
</dbReference>
<evidence type="ECO:0000256" key="6">
    <source>
        <dbReference type="SAM" id="Phobius"/>
    </source>
</evidence>